<evidence type="ECO:0000313" key="1">
    <source>
        <dbReference type="EMBL" id="CAH2245987.1"/>
    </source>
</evidence>
<sequence length="248" mass="27027">MNVPCVVGMNEVPWQEPRGMMHASGGQESLGVGVGIAPLGGAASGPHNLHAMPPGASSAQMPLSGRSQDDATVGYFFQRQAGEQLNGYSNKHRWPTGDSIDAAVRPADEMNNDFQALALEHRGMGELLPAKKFWEPDDSAKDGQKGMFLADEWRENTWGASHHSMSQPIMVQRRPGQSFHGNHDVNSVLSPRSESGGLGVSMVEYVLSSSPADKLDPRFRKGAYVSDLNNRNPKWWSCCSCRGDLYNM</sequence>
<proteinExistence type="predicted"/>
<organism evidence="1 2">
    <name type="scientific">Pelobates cultripes</name>
    <name type="common">Western spadefoot toad</name>
    <dbReference type="NCBI Taxonomy" id="61616"/>
    <lineage>
        <taxon>Eukaryota</taxon>
        <taxon>Metazoa</taxon>
        <taxon>Chordata</taxon>
        <taxon>Craniata</taxon>
        <taxon>Vertebrata</taxon>
        <taxon>Euteleostomi</taxon>
        <taxon>Amphibia</taxon>
        <taxon>Batrachia</taxon>
        <taxon>Anura</taxon>
        <taxon>Pelobatoidea</taxon>
        <taxon>Pelobatidae</taxon>
        <taxon>Pelobates</taxon>
    </lineage>
</organism>
<reference evidence="1" key="1">
    <citation type="submission" date="2022-03" db="EMBL/GenBank/DDBJ databases">
        <authorList>
            <person name="Alioto T."/>
            <person name="Alioto T."/>
            <person name="Gomez Garrido J."/>
        </authorList>
    </citation>
    <scope>NUCLEOTIDE SEQUENCE</scope>
</reference>
<keyword evidence="2" id="KW-1185">Reference proteome</keyword>
<dbReference type="EMBL" id="OW240913">
    <property type="protein sequence ID" value="CAH2245987.1"/>
    <property type="molecule type" value="Genomic_DNA"/>
</dbReference>
<name>A0AAD1VQE7_PELCU</name>
<evidence type="ECO:0000313" key="2">
    <source>
        <dbReference type="Proteomes" id="UP001295444"/>
    </source>
</evidence>
<accession>A0AAD1VQE7</accession>
<dbReference type="Proteomes" id="UP001295444">
    <property type="component" value="Chromosome 02"/>
</dbReference>
<gene>
    <name evidence="1" type="ORF">PECUL_23A020042</name>
</gene>
<dbReference type="AlphaFoldDB" id="A0AAD1VQE7"/>
<protein>
    <submittedName>
        <fullName evidence="1">Pumilio homolog 2 isoform X1</fullName>
    </submittedName>
</protein>